<dbReference type="PRINTS" id="PR00701">
    <property type="entry name" value="60KDINNERMP"/>
</dbReference>
<dbReference type="NCBIfam" id="TIGR03592">
    <property type="entry name" value="yidC_oxa1_cterm"/>
    <property type="match status" value="1"/>
</dbReference>
<evidence type="ECO:0000259" key="16">
    <source>
        <dbReference type="Pfam" id="PF14849"/>
    </source>
</evidence>
<dbReference type="InterPro" id="IPR047196">
    <property type="entry name" value="YidC_ALB_C"/>
</dbReference>
<reference evidence="17 18" key="2">
    <citation type="submission" date="2016-03" db="EMBL/GenBank/DDBJ databases">
        <title>New uncultured bacterium of the family Gallionellaceae from acid mine drainage: description and reconstruction of genome based on metagenomic analysis of microbial community.</title>
        <authorList>
            <person name="Kadnikov V."/>
            <person name="Ivasenko D."/>
            <person name="Beletsky A."/>
            <person name="Mardanov A."/>
            <person name="Danilova E."/>
            <person name="Pimenov N."/>
            <person name="Karnachuk O."/>
            <person name="Ravin N."/>
        </authorList>
    </citation>
    <scope>NUCLEOTIDE SEQUENCE [LARGE SCALE GENOMIC DNA]</scope>
    <source>
        <strain evidence="17">ShG14-8</strain>
    </source>
</reference>
<organism evidence="17 18">
    <name type="scientific">Candidatus Gallionella acididurans</name>
    <dbReference type="NCBI Taxonomy" id="1796491"/>
    <lineage>
        <taxon>Bacteria</taxon>
        <taxon>Pseudomonadati</taxon>
        <taxon>Pseudomonadota</taxon>
        <taxon>Betaproteobacteria</taxon>
        <taxon>Nitrosomonadales</taxon>
        <taxon>Gallionellaceae</taxon>
        <taxon>Gallionella</taxon>
    </lineage>
</organism>
<comment type="subcellular location">
    <subcellularLocation>
        <location evidence="1">Cell inner membrane</location>
        <topology evidence="1">Multi-pass membrane protein</topology>
    </subcellularLocation>
    <subcellularLocation>
        <location evidence="13">Cell membrane</location>
        <topology evidence="13">Multi-pass membrane protein</topology>
    </subcellularLocation>
</comment>
<evidence type="ECO:0000256" key="13">
    <source>
        <dbReference type="HAMAP-Rule" id="MF_01810"/>
    </source>
</evidence>
<keyword evidence="6 13" id="KW-0812">Transmembrane</keyword>
<comment type="caution">
    <text evidence="17">The sequence shown here is derived from an EMBL/GenBank/DDBJ whole genome shotgun (WGS) entry which is preliminary data.</text>
</comment>
<evidence type="ECO:0000256" key="2">
    <source>
        <dbReference type="ARBA" id="ARBA00010527"/>
    </source>
</evidence>
<keyword evidence="4 13" id="KW-0813">Transport</keyword>
<feature type="transmembrane region" description="Helical" evidence="13">
    <location>
        <begin position="504"/>
        <end position="529"/>
    </location>
</feature>
<feature type="transmembrane region" description="Helical" evidence="13">
    <location>
        <begin position="428"/>
        <end position="451"/>
    </location>
</feature>
<dbReference type="CDD" id="cd19961">
    <property type="entry name" value="EcYidC-like_peri"/>
    <property type="match status" value="1"/>
</dbReference>
<proteinExistence type="inferred from homology"/>
<dbReference type="GO" id="GO:0015031">
    <property type="term" value="P:protein transport"/>
    <property type="evidence" value="ECO:0007669"/>
    <property type="project" value="UniProtKB-KW"/>
</dbReference>
<evidence type="ECO:0000313" key="18">
    <source>
        <dbReference type="Proteomes" id="UP000070578"/>
    </source>
</evidence>
<comment type="similarity">
    <text evidence="2 13">Belongs to the OXA1/ALB3/YidC family. Type 1 subfamily.</text>
</comment>
<dbReference type="GO" id="GO:0032977">
    <property type="term" value="F:membrane insertase activity"/>
    <property type="evidence" value="ECO:0007669"/>
    <property type="project" value="InterPro"/>
</dbReference>
<feature type="transmembrane region" description="Helical" evidence="13">
    <location>
        <begin position="365"/>
        <end position="386"/>
    </location>
</feature>
<reference evidence="17 18" key="1">
    <citation type="submission" date="2016-02" db="EMBL/GenBank/DDBJ databases">
        <authorList>
            <person name="Wen L."/>
            <person name="He K."/>
            <person name="Yang H."/>
        </authorList>
    </citation>
    <scope>NUCLEOTIDE SEQUENCE [LARGE SCALE GENOMIC DNA]</scope>
    <source>
        <strain evidence="17">ShG14-8</strain>
    </source>
</reference>
<dbReference type="Gene3D" id="2.70.98.90">
    <property type="match status" value="1"/>
</dbReference>
<dbReference type="Proteomes" id="UP000070578">
    <property type="component" value="Unassembled WGS sequence"/>
</dbReference>
<evidence type="ECO:0000313" key="17">
    <source>
        <dbReference type="EMBL" id="KXS33262.1"/>
    </source>
</evidence>
<dbReference type="PRINTS" id="PR01900">
    <property type="entry name" value="YIDCPROTEIN"/>
</dbReference>
<dbReference type="InterPro" id="IPR028053">
    <property type="entry name" value="Membr_insert_YidC_N"/>
</dbReference>
<keyword evidence="9 13" id="KW-0472">Membrane</keyword>
<keyword evidence="5 13" id="KW-1003">Cell membrane</keyword>
<feature type="region of interest" description="Disordered" evidence="14">
    <location>
        <begin position="34"/>
        <end position="78"/>
    </location>
</feature>
<dbReference type="InterPro" id="IPR001708">
    <property type="entry name" value="YidC/ALB3/OXA1/COX18"/>
</dbReference>
<feature type="transmembrane region" description="Helical" evidence="13">
    <location>
        <begin position="475"/>
        <end position="492"/>
    </location>
</feature>
<feature type="domain" description="Membrane insertase YidC N-terminal" evidence="16">
    <location>
        <begin position="81"/>
        <end position="354"/>
    </location>
</feature>
<evidence type="ECO:0000256" key="4">
    <source>
        <dbReference type="ARBA" id="ARBA00022448"/>
    </source>
</evidence>
<dbReference type="NCBIfam" id="NF002352">
    <property type="entry name" value="PRK01318.1-3"/>
    <property type="match status" value="1"/>
</dbReference>
<keyword evidence="10 13" id="KW-0143">Chaperone</keyword>
<feature type="transmembrane region" description="Helical" evidence="13">
    <location>
        <begin position="341"/>
        <end position="359"/>
    </location>
</feature>
<evidence type="ECO:0000259" key="15">
    <source>
        <dbReference type="Pfam" id="PF02096"/>
    </source>
</evidence>
<comment type="subunit">
    <text evidence="13">Interacts with the Sec translocase complex via SecD. Specifically interacts with transmembrane segments of nascent integral membrane proteins during membrane integration.</text>
</comment>
<dbReference type="NCBIfam" id="NF002353">
    <property type="entry name" value="PRK01318.1-4"/>
    <property type="match status" value="1"/>
</dbReference>
<name>A0A139BWF0_9PROT</name>
<evidence type="ECO:0000256" key="11">
    <source>
        <dbReference type="ARBA" id="ARBA00033245"/>
    </source>
</evidence>
<sequence>MDFQRLFLFLIFAFSLVLVWDGWQRYQHPEQNIQSGEVTHKDSSVPQDIPRSSTVQGTSNAKQVDLLPDSSSPQPATGKTIHVKTDFLDVEISSLGGDISRLALLEQPDSLDRSKPLVLFQRGQGTHNYYAQSGLLGPNLPNHKSLFIAEQDQYELAGNAEQLQVRLKADDNSPLQVTKVFTFHRASYLIDVSYEMVNTGLQPVSASSYFQLIRDSVAPEGSMRFLPTYTGAAVYTEKEKFQKVAFSDIEKNKTKYAKQADSGWIGILQHYFVAAWLPKENSNREYFTRKLDGDLYSVGVVLPAEVIAPGQTAVEGAQLYAGPTESTLDKIAPGLGLTVDYGWLTIIATPLFWVMSLFHHWTHNWGVAIIFLTILIKLIFFPLSAASYRSMAKMRLVAPKLEKIKQQYADDREQLNRAMMELYKTEKINPLGGCLPVVIQIPVFIALYWSILSSVEMRYAPFFGWITNLSAPDPYYILPTLMGISMFVQMRLNPKPPDPLQAKVMQIMPIAFSAMFFFFPVGLVLYSLVNNVLSIAQQWFITRTAEAESKGVAAKR</sequence>
<evidence type="ECO:0000256" key="9">
    <source>
        <dbReference type="ARBA" id="ARBA00023136"/>
    </source>
</evidence>
<dbReference type="InterPro" id="IPR019998">
    <property type="entry name" value="Membr_insert_YidC"/>
</dbReference>
<dbReference type="AlphaFoldDB" id="A0A139BWF0"/>
<feature type="domain" description="Membrane insertase YidC/Oxa/ALB C-terminal" evidence="15">
    <location>
        <begin position="365"/>
        <end position="543"/>
    </location>
</feature>
<dbReference type="GO" id="GO:0051205">
    <property type="term" value="P:protein insertion into membrane"/>
    <property type="evidence" value="ECO:0007669"/>
    <property type="project" value="TreeGrafter"/>
</dbReference>
<dbReference type="CDD" id="cd20070">
    <property type="entry name" value="5TM_YidC_Alb3"/>
    <property type="match status" value="1"/>
</dbReference>
<dbReference type="NCBIfam" id="TIGR03593">
    <property type="entry name" value="yidC_nterm"/>
    <property type="match status" value="1"/>
</dbReference>
<dbReference type="PANTHER" id="PTHR12428">
    <property type="entry name" value="OXA1"/>
    <property type="match status" value="1"/>
</dbReference>
<dbReference type="PATRIC" id="fig|1796491.3.peg.616"/>
<dbReference type="Pfam" id="PF14849">
    <property type="entry name" value="YidC_periplas"/>
    <property type="match status" value="1"/>
</dbReference>
<feature type="compositionally biased region" description="Polar residues" evidence="14">
    <location>
        <begin position="44"/>
        <end position="62"/>
    </location>
</feature>
<protein>
    <recommendedName>
        <fullName evidence="3 13">Membrane protein insertase YidC</fullName>
    </recommendedName>
    <alternativeName>
        <fullName evidence="12 13">Foldase YidC</fullName>
    </alternativeName>
    <alternativeName>
        <fullName evidence="11 13">Membrane integrase YidC</fullName>
    </alternativeName>
    <alternativeName>
        <fullName evidence="13">Membrane protein YidC</fullName>
    </alternativeName>
</protein>
<dbReference type="InterPro" id="IPR038221">
    <property type="entry name" value="YidC_periplasmic_sf"/>
</dbReference>
<dbReference type="GO" id="GO:0005886">
    <property type="term" value="C:plasma membrane"/>
    <property type="evidence" value="ECO:0007669"/>
    <property type="project" value="UniProtKB-SubCell"/>
</dbReference>
<evidence type="ECO:0000256" key="12">
    <source>
        <dbReference type="ARBA" id="ARBA00033342"/>
    </source>
</evidence>
<evidence type="ECO:0000256" key="10">
    <source>
        <dbReference type="ARBA" id="ARBA00023186"/>
    </source>
</evidence>
<dbReference type="InterPro" id="IPR028055">
    <property type="entry name" value="YidC/Oxa/ALB_C"/>
</dbReference>
<dbReference type="PANTHER" id="PTHR12428:SF65">
    <property type="entry name" value="CYTOCHROME C OXIDASE ASSEMBLY PROTEIN COX18, MITOCHONDRIAL"/>
    <property type="match status" value="1"/>
</dbReference>
<dbReference type="Pfam" id="PF02096">
    <property type="entry name" value="60KD_IMP"/>
    <property type="match status" value="1"/>
</dbReference>
<dbReference type="EMBL" id="LSLI01000008">
    <property type="protein sequence ID" value="KXS33262.1"/>
    <property type="molecule type" value="Genomic_DNA"/>
</dbReference>
<dbReference type="HAMAP" id="MF_01810">
    <property type="entry name" value="YidC_type1"/>
    <property type="match status" value="1"/>
</dbReference>
<evidence type="ECO:0000256" key="7">
    <source>
        <dbReference type="ARBA" id="ARBA00022927"/>
    </source>
</evidence>
<evidence type="ECO:0000256" key="14">
    <source>
        <dbReference type="SAM" id="MobiDB-lite"/>
    </source>
</evidence>
<keyword evidence="7 13" id="KW-0653">Protein transport</keyword>
<gene>
    <name evidence="13" type="primary">yidC</name>
    <name evidence="17" type="ORF">AWT59_0565</name>
</gene>
<evidence type="ECO:0000256" key="1">
    <source>
        <dbReference type="ARBA" id="ARBA00004429"/>
    </source>
</evidence>
<evidence type="ECO:0000256" key="8">
    <source>
        <dbReference type="ARBA" id="ARBA00022989"/>
    </source>
</evidence>
<comment type="function">
    <text evidence="13">Required for the insertion and/or proper folding and/or complex formation of integral membrane proteins into the membrane. Involved in integration of membrane proteins that insert both dependently and independently of the Sec translocase complex, as well as at least some lipoproteins. Aids folding of multispanning membrane proteins.</text>
</comment>
<evidence type="ECO:0000256" key="6">
    <source>
        <dbReference type="ARBA" id="ARBA00022692"/>
    </source>
</evidence>
<accession>A0A139BWF0</accession>
<keyword evidence="8 13" id="KW-1133">Transmembrane helix</keyword>
<evidence type="ECO:0000256" key="5">
    <source>
        <dbReference type="ARBA" id="ARBA00022475"/>
    </source>
</evidence>
<evidence type="ECO:0000256" key="3">
    <source>
        <dbReference type="ARBA" id="ARBA00015325"/>
    </source>
</evidence>